<dbReference type="Pfam" id="PF10496">
    <property type="entry name" value="Syntaxin-18_N"/>
    <property type="match status" value="1"/>
</dbReference>
<name>A0A6G1I556_9PEZI</name>
<organism evidence="10 11">
    <name type="scientific">Trichodelitschia bisporula</name>
    <dbReference type="NCBI Taxonomy" id="703511"/>
    <lineage>
        <taxon>Eukaryota</taxon>
        <taxon>Fungi</taxon>
        <taxon>Dikarya</taxon>
        <taxon>Ascomycota</taxon>
        <taxon>Pezizomycotina</taxon>
        <taxon>Dothideomycetes</taxon>
        <taxon>Dothideomycetes incertae sedis</taxon>
        <taxon>Phaeotrichales</taxon>
        <taxon>Phaeotrichaceae</taxon>
        <taxon>Trichodelitschia</taxon>
    </lineage>
</organism>
<dbReference type="EMBL" id="ML996690">
    <property type="protein sequence ID" value="KAF2403199.1"/>
    <property type="molecule type" value="Genomic_DNA"/>
</dbReference>
<comment type="subcellular location">
    <subcellularLocation>
        <location evidence="1">Membrane</location>
        <topology evidence="1">Single-pass type IV membrane protein</topology>
    </subcellularLocation>
</comment>
<dbReference type="GO" id="GO:0031201">
    <property type="term" value="C:SNARE complex"/>
    <property type="evidence" value="ECO:0007669"/>
    <property type="project" value="TreeGrafter"/>
</dbReference>
<evidence type="ECO:0000313" key="11">
    <source>
        <dbReference type="Proteomes" id="UP000799640"/>
    </source>
</evidence>
<reference evidence="10" key="1">
    <citation type="journal article" date="2020" name="Stud. Mycol.">
        <title>101 Dothideomycetes genomes: a test case for predicting lifestyles and emergence of pathogens.</title>
        <authorList>
            <person name="Haridas S."/>
            <person name="Albert R."/>
            <person name="Binder M."/>
            <person name="Bloem J."/>
            <person name="Labutti K."/>
            <person name="Salamov A."/>
            <person name="Andreopoulos B."/>
            <person name="Baker S."/>
            <person name="Barry K."/>
            <person name="Bills G."/>
            <person name="Bluhm B."/>
            <person name="Cannon C."/>
            <person name="Castanera R."/>
            <person name="Culley D."/>
            <person name="Daum C."/>
            <person name="Ezra D."/>
            <person name="Gonzalez J."/>
            <person name="Henrissat B."/>
            <person name="Kuo A."/>
            <person name="Liang C."/>
            <person name="Lipzen A."/>
            <person name="Lutzoni F."/>
            <person name="Magnuson J."/>
            <person name="Mondo S."/>
            <person name="Nolan M."/>
            <person name="Ohm R."/>
            <person name="Pangilinan J."/>
            <person name="Park H.-J."/>
            <person name="Ramirez L."/>
            <person name="Alfaro M."/>
            <person name="Sun H."/>
            <person name="Tritt A."/>
            <person name="Yoshinaga Y."/>
            <person name="Zwiers L.-H."/>
            <person name="Turgeon B."/>
            <person name="Goodwin S."/>
            <person name="Spatafora J."/>
            <person name="Crous P."/>
            <person name="Grigoriev I."/>
        </authorList>
    </citation>
    <scope>NUCLEOTIDE SEQUENCE</scope>
    <source>
        <strain evidence="10">CBS 262.69</strain>
    </source>
</reference>
<keyword evidence="5" id="KW-0653">Protein transport</keyword>
<evidence type="ECO:0000256" key="8">
    <source>
        <dbReference type="ARBA" id="ARBA00023136"/>
    </source>
</evidence>
<evidence type="ECO:0000256" key="1">
    <source>
        <dbReference type="ARBA" id="ARBA00004211"/>
    </source>
</evidence>
<keyword evidence="11" id="KW-1185">Reference proteome</keyword>
<comment type="similarity">
    <text evidence="2">Belongs to the syntaxin family.</text>
</comment>
<dbReference type="Gene3D" id="1.20.5.110">
    <property type="match status" value="1"/>
</dbReference>
<keyword evidence="6" id="KW-1133">Transmembrane helix</keyword>
<proteinExistence type="inferred from homology"/>
<dbReference type="PANTHER" id="PTHR15959:SF0">
    <property type="entry name" value="SYNTAXIN-18"/>
    <property type="match status" value="1"/>
</dbReference>
<keyword evidence="3" id="KW-0813">Transport</keyword>
<evidence type="ECO:0000256" key="2">
    <source>
        <dbReference type="ARBA" id="ARBA00009063"/>
    </source>
</evidence>
<keyword evidence="8" id="KW-0472">Membrane</keyword>
<keyword evidence="7" id="KW-0175">Coiled coil</keyword>
<protein>
    <recommendedName>
        <fullName evidence="9">SNARE-complex protein Syntaxin-18 N-terminal domain-containing protein</fullName>
    </recommendedName>
</protein>
<keyword evidence="4" id="KW-0812">Transmembrane</keyword>
<feature type="domain" description="SNARE-complex protein Syntaxin-18 N-terminal" evidence="9">
    <location>
        <begin position="1"/>
        <end position="81"/>
    </location>
</feature>
<dbReference type="OrthoDB" id="342981at2759"/>
<evidence type="ECO:0000256" key="6">
    <source>
        <dbReference type="ARBA" id="ARBA00022989"/>
    </source>
</evidence>
<evidence type="ECO:0000313" key="10">
    <source>
        <dbReference type="EMBL" id="KAF2403199.1"/>
    </source>
</evidence>
<evidence type="ECO:0000256" key="5">
    <source>
        <dbReference type="ARBA" id="ARBA00022927"/>
    </source>
</evidence>
<evidence type="ECO:0000256" key="3">
    <source>
        <dbReference type="ARBA" id="ARBA00022448"/>
    </source>
</evidence>
<gene>
    <name evidence="10" type="ORF">EJ06DRAFT_541918</name>
</gene>
<evidence type="ECO:0000256" key="4">
    <source>
        <dbReference type="ARBA" id="ARBA00022692"/>
    </source>
</evidence>
<dbReference type="Proteomes" id="UP000799640">
    <property type="component" value="Unassembled WGS sequence"/>
</dbReference>
<dbReference type="InterPro" id="IPR019529">
    <property type="entry name" value="Syntaxin-18_N"/>
</dbReference>
<dbReference type="GO" id="GO:0006890">
    <property type="term" value="P:retrograde vesicle-mediated transport, Golgi to endoplasmic reticulum"/>
    <property type="evidence" value="ECO:0007669"/>
    <property type="project" value="TreeGrafter"/>
</dbReference>
<accession>A0A6G1I556</accession>
<evidence type="ECO:0000256" key="7">
    <source>
        <dbReference type="ARBA" id="ARBA00023054"/>
    </source>
</evidence>
<sequence>MDLAPAFNAALAAHNAPPISKPPFDPSTLNEFLQEAYRINAHITALLSYLREIRPAYLTLTPARRPTSTQGPAPLTDTQRQAIDADTRQLLSTLAGAITQLSTTARVSSELQTSLAARKTGFGALGRWAAGAGAVSKSPAEEAEAERVRVLGAVREGVVWYLKWRVESAGEEQRGMVEVWVRREVERRRSVLHSFAGPVAQNYSGAERGLGTVSEGDEKAEMRAVEEDGAALEAQLSPEQLQLFAREEADMLKQYSDELAKIKSAESSLLEISSLQTELALNLEMQSENITQLVHDSVFTAENVGSGNKELKRASERPSTARMVFWATCALCGFLVTWDLVI</sequence>
<dbReference type="PANTHER" id="PTHR15959">
    <property type="entry name" value="SYNTAXIN-18"/>
    <property type="match status" value="1"/>
</dbReference>
<dbReference type="GO" id="GO:0015031">
    <property type="term" value="P:protein transport"/>
    <property type="evidence" value="ECO:0007669"/>
    <property type="project" value="UniProtKB-KW"/>
</dbReference>
<dbReference type="AlphaFoldDB" id="A0A6G1I556"/>
<evidence type="ECO:0000259" key="9">
    <source>
        <dbReference type="Pfam" id="PF10496"/>
    </source>
</evidence>
<dbReference type="GO" id="GO:0005783">
    <property type="term" value="C:endoplasmic reticulum"/>
    <property type="evidence" value="ECO:0007669"/>
    <property type="project" value="TreeGrafter"/>
</dbReference>